<keyword evidence="2" id="KW-0472">Membrane</keyword>
<dbReference type="AlphaFoldDB" id="A0A5J4UPC5"/>
<name>A0A5J4UPC5_9EUKA</name>
<feature type="non-terminal residue" evidence="3">
    <location>
        <position position="1"/>
    </location>
</feature>
<evidence type="ECO:0000256" key="1">
    <source>
        <dbReference type="SAM" id="MobiDB-lite"/>
    </source>
</evidence>
<proteinExistence type="predicted"/>
<accession>A0A5J4UPC5</accession>
<evidence type="ECO:0000256" key="2">
    <source>
        <dbReference type="SAM" id="Phobius"/>
    </source>
</evidence>
<keyword evidence="2" id="KW-0812">Transmembrane</keyword>
<comment type="caution">
    <text evidence="3">The sequence shown here is derived from an EMBL/GenBank/DDBJ whole genome shotgun (WGS) entry which is preliminary data.</text>
</comment>
<reference evidence="3 4" key="1">
    <citation type="submission" date="2019-03" db="EMBL/GenBank/DDBJ databases">
        <title>Single cell metagenomics reveals metabolic interactions within the superorganism composed of flagellate Streblomastix strix and complex community of Bacteroidetes bacteria on its surface.</title>
        <authorList>
            <person name="Treitli S.C."/>
            <person name="Kolisko M."/>
            <person name="Husnik F."/>
            <person name="Keeling P."/>
            <person name="Hampl V."/>
        </authorList>
    </citation>
    <scope>NUCLEOTIDE SEQUENCE [LARGE SCALE GENOMIC DNA]</scope>
    <source>
        <strain evidence="3">ST1C</strain>
    </source>
</reference>
<feature type="transmembrane region" description="Helical" evidence="2">
    <location>
        <begin position="852"/>
        <end position="878"/>
    </location>
</feature>
<dbReference type="Proteomes" id="UP000324800">
    <property type="component" value="Unassembled WGS sequence"/>
</dbReference>
<protein>
    <submittedName>
        <fullName evidence="3">Uncharacterized protein</fullName>
    </submittedName>
</protein>
<sequence>DDGVINTNFCNYNSYRRVDLKEIETTETFQAIPEDKILLLKASRDWTLEQIEELNKCVVMTYAIYDAELLAYTAFFVDQSDIYPSLTHLFSNGPKYWWIMNQIDGTNYKYKSALDYNCQGDQYEYLSTIFKYGVIDESCIPNDFSQIPGYDGQSGEGTAQKLLDECVDSEVQFEPKLKGYGSGYLRYGNTTTLKKAITKFGPLSIYDGFYQKKESDGSYKTVGDFYGTFLGWDTDGFISVEDEEEYDEETDELISIKKKIVKIPFVGEIDGKPYDLIYSSEAYFFAPIEEVDCSDVTGKSVEECPCPTDPNLLIEDPRYDTTCKPTEVIQQPPSKEEPEITVPEITVESDTQVNVEVYMNEANVVQNGIQQAMTEGNSLGVNVTTNEVYEEATIIVLSNNAYILQPKEQTSDDLQTPPVLRPIERSEGSEIPQQITAPLVSVKGNGDIEIKGFIVEHFQQITDKPLLKTEDDGILRLINVTLSGDYHIKDKTTNKITSQQTEHQIQAPYIEARGIKVLLDGVTIETSNFNNSNVIQLIGSQGLNNHQFLAEKSSFNVLNQIGQSFINSQQFTVVFKDCSFKGINFNQNHLNTQKRREMNVGRAKTCDWNTGSVNIENGIGFFDRITFNGLSEGALKVGGNGIVTLKDTVSFYENAATPSDDILNGAQRNIICEGTDGLLAQFRAESSSFKEVKVDESIIQSNNRWILADSGTCSIFGSLNQEKLLLFTPMVQSVVAKGNEKKTGIDVDIKGSSLFGCGRLFLLVSLKQKVSKNEDEITNKKYELGSVAAQWESDTVVSASIPEDEFVKKGKKLSISFQVQTEDGLLQEVDIEQGGSNSADVSGFSGGLSVGALIGIIVAAVVVVAAIVIIIIVIVVVYKKSLSKSARISPNDNNGTEMNENATKSAIVTL</sequence>
<feature type="region of interest" description="Disordered" evidence="1">
    <location>
        <begin position="886"/>
        <end position="910"/>
    </location>
</feature>
<gene>
    <name evidence="3" type="ORF">EZS28_032531</name>
</gene>
<organism evidence="3 4">
    <name type="scientific">Streblomastix strix</name>
    <dbReference type="NCBI Taxonomy" id="222440"/>
    <lineage>
        <taxon>Eukaryota</taxon>
        <taxon>Metamonada</taxon>
        <taxon>Preaxostyla</taxon>
        <taxon>Oxymonadida</taxon>
        <taxon>Streblomastigidae</taxon>
        <taxon>Streblomastix</taxon>
    </lineage>
</organism>
<keyword evidence="2" id="KW-1133">Transmembrane helix</keyword>
<evidence type="ECO:0000313" key="3">
    <source>
        <dbReference type="EMBL" id="KAA6371942.1"/>
    </source>
</evidence>
<dbReference type="EMBL" id="SNRW01014027">
    <property type="protein sequence ID" value="KAA6371942.1"/>
    <property type="molecule type" value="Genomic_DNA"/>
</dbReference>
<evidence type="ECO:0000313" key="4">
    <source>
        <dbReference type="Proteomes" id="UP000324800"/>
    </source>
</evidence>